<keyword evidence="1" id="KW-1133">Transmembrane helix</keyword>
<comment type="caution">
    <text evidence="2">The sequence shown here is derived from an EMBL/GenBank/DDBJ whole genome shotgun (WGS) entry which is preliminary data.</text>
</comment>
<keyword evidence="1" id="KW-0812">Transmembrane</keyword>
<sequence length="105" mass="11911">MIRRLKLTLPDVKRRAPAAALVVFYLYIGFHAFSGSQGLVRWMEHADRADHLQGRVTALESRRADLQTHVDLLSAGSLDLDTLDIEARQRLYVSKPGEITIWLDP</sequence>
<dbReference type="Proteomes" id="UP000634004">
    <property type="component" value="Unassembled WGS sequence"/>
</dbReference>
<accession>A0A8J3CMG5</accession>
<reference evidence="2" key="2">
    <citation type="submission" date="2020-09" db="EMBL/GenBank/DDBJ databases">
        <authorList>
            <person name="Sun Q."/>
            <person name="Kim S."/>
        </authorList>
    </citation>
    <scope>NUCLEOTIDE SEQUENCE</scope>
    <source>
        <strain evidence="2">KCTC 32513</strain>
    </source>
</reference>
<dbReference type="AlphaFoldDB" id="A0A8J3CMG5"/>
<name>A0A8J3CMG5_9PROT</name>
<organism evidence="2 3">
    <name type="scientific">Algimonas arctica</name>
    <dbReference type="NCBI Taxonomy" id="1479486"/>
    <lineage>
        <taxon>Bacteria</taxon>
        <taxon>Pseudomonadati</taxon>
        <taxon>Pseudomonadota</taxon>
        <taxon>Alphaproteobacteria</taxon>
        <taxon>Maricaulales</taxon>
        <taxon>Robiginitomaculaceae</taxon>
        <taxon>Algimonas</taxon>
    </lineage>
</organism>
<evidence type="ECO:0000256" key="1">
    <source>
        <dbReference type="SAM" id="Phobius"/>
    </source>
</evidence>
<gene>
    <name evidence="2" type="ORF">GCM10009069_00900</name>
</gene>
<proteinExistence type="predicted"/>
<dbReference type="InterPro" id="IPR007060">
    <property type="entry name" value="FtsL/DivIC"/>
</dbReference>
<evidence type="ECO:0000313" key="2">
    <source>
        <dbReference type="EMBL" id="GHA81671.1"/>
    </source>
</evidence>
<reference evidence="2" key="1">
    <citation type="journal article" date="2014" name="Int. J. Syst. Evol. Microbiol.">
        <title>Complete genome sequence of Corynebacterium casei LMG S-19264T (=DSM 44701T), isolated from a smear-ripened cheese.</title>
        <authorList>
            <consortium name="US DOE Joint Genome Institute (JGI-PGF)"/>
            <person name="Walter F."/>
            <person name="Albersmeier A."/>
            <person name="Kalinowski J."/>
            <person name="Ruckert C."/>
        </authorList>
    </citation>
    <scope>NUCLEOTIDE SEQUENCE</scope>
    <source>
        <strain evidence="2">KCTC 32513</strain>
    </source>
</reference>
<evidence type="ECO:0008006" key="4">
    <source>
        <dbReference type="Google" id="ProtNLM"/>
    </source>
</evidence>
<keyword evidence="1" id="KW-0472">Membrane</keyword>
<evidence type="ECO:0000313" key="3">
    <source>
        <dbReference type="Proteomes" id="UP000634004"/>
    </source>
</evidence>
<dbReference type="EMBL" id="BMZH01000001">
    <property type="protein sequence ID" value="GHA81671.1"/>
    <property type="molecule type" value="Genomic_DNA"/>
</dbReference>
<feature type="transmembrane region" description="Helical" evidence="1">
    <location>
        <begin position="16"/>
        <end position="33"/>
    </location>
</feature>
<protein>
    <recommendedName>
        <fullName evidence="4">Septum formation initiator family protein</fullName>
    </recommendedName>
</protein>
<dbReference type="Pfam" id="PF04977">
    <property type="entry name" value="DivIC"/>
    <property type="match status" value="1"/>
</dbReference>
<keyword evidence="3" id="KW-1185">Reference proteome</keyword>